<accession>A0A4P8PLU2</accession>
<dbReference type="Proteomes" id="UP000324390">
    <property type="component" value="Segment"/>
</dbReference>
<dbReference type="Pfam" id="PF23343">
    <property type="entry name" value="REP_ORF2-G2P"/>
    <property type="match status" value="1"/>
</dbReference>
<sequence>MCTAPETYYRRDPTKFEGRGGLTKDPRRALGSIGSDSQKTITVACGKCMECRLARAREWSLRSVHEASLYDDNCFITLTYDDEHLPEDFGLHYEHFQAFMHRLRKRMPGAGRFLMCGEYGDQFGRPHFHAILFNCGFADKKLIRAKPDPLYSSELLSDIWHNQGLASLGDVTTQSAGYVARYSTKKIYGPGTDFVYDWINPETGEVFKRRTPFLESSNRPGIGYEWFQRYHSDVFPCDDIVFDGRKFPVPRYYMKLYEELDQYGAGRVSRNRAAKRVATRLEANATEYGLHDAHGKRLAVKAEIERLKSQSIKRDKGEL</sequence>
<dbReference type="InterPro" id="IPR056906">
    <property type="entry name" value="ORF2/G2P_dom"/>
</dbReference>
<evidence type="ECO:0000259" key="1">
    <source>
        <dbReference type="Pfam" id="PF23343"/>
    </source>
</evidence>
<reference evidence="2" key="1">
    <citation type="submission" date="2018-12" db="EMBL/GenBank/DDBJ databases">
        <title>Singled stranded DNA viruses identified in blackflies (Austrosimulium ungulatum) sampled in New Zealand.</title>
        <authorList>
            <person name="Kraberger S."/>
            <person name="Fontenele R.S."/>
            <person name="Schmidlin K."/>
            <person name="Walters M."/>
            <person name="Varsani A."/>
        </authorList>
    </citation>
    <scope>NUCLEOTIDE SEQUENCE [LARGE SCALE GENOMIC DNA]</scope>
    <source>
        <strain evidence="2">123</strain>
    </source>
</reference>
<proteinExistence type="predicted"/>
<dbReference type="EMBL" id="MK249189">
    <property type="protein sequence ID" value="QCQ84916.1"/>
    <property type="molecule type" value="Genomic_DNA"/>
</dbReference>
<organism evidence="2">
    <name type="scientific">Blackfly microvirus SF02</name>
    <dbReference type="NCBI Taxonomy" id="2576452"/>
    <lineage>
        <taxon>Viruses</taxon>
        <taxon>Monodnaviria</taxon>
        <taxon>Sangervirae</taxon>
        <taxon>Phixviricota</taxon>
        <taxon>Malgrandaviricetes</taxon>
        <taxon>Petitvirales</taxon>
        <taxon>Microviridae</taxon>
        <taxon>Microvirus</taxon>
    </lineage>
</organism>
<evidence type="ECO:0000313" key="2">
    <source>
        <dbReference type="EMBL" id="QCQ84916.1"/>
    </source>
</evidence>
<feature type="domain" description="Replication-associated protein ORF2/G2P" evidence="1">
    <location>
        <begin position="73"/>
        <end position="186"/>
    </location>
</feature>
<protein>
    <submittedName>
        <fullName evidence="2">Replication initiator protein</fullName>
    </submittedName>
</protein>
<name>A0A4P8PLU2_9VIRU</name>